<feature type="binding site" evidence="4">
    <location>
        <position position="221"/>
    </location>
    <ligand>
        <name>pyruvate</name>
        <dbReference type="ChEBI" id="CHEBI:15361"/>
    </ligand>
</feature>
<dbReference type="Gene3D" id="3.20.20.70">
    <property type="entry name" value="Aldolase class I"/>
    <property type="match status" value="1"/>
</dbReference>
<dbReference type="SMART" id="SM01130">
    <property type="entry name" value="DHDPS"/>
    <property type="match status" value="1"/>
</dbReference>
<evidence type="ECO:0000256" key="4">
    <source>
        <dbReference type="PIRSR" id="PIRSR001365-2"/>
    </source>
</evidence>
<dbReference type="EMBL" id="CAJMXA010000979">
    <property type="protein sequence ID" value="CAE6447982.1"/>
    <property type="molecule type" value="Genomic_DNA"/>
</dbReference>
<comment type="similarity">
    <text evidence="2">Belongs to the DapA family.</text>
</comment>
<evidence type="ECO:0000256" key="2">
    <source>
        <dbReference type="PIRNR" id="PIRNR001365"/>
    </source>
</evidence>
<organism evidence="5 6">
    <name type="scientific">Rhizoctonia solani</name>
    <dbReference type="NCBI Taxonomy" id="456999"/>
    <lineage>
        <taxon>Eukaryota</taxon>
        <taxon>Fungi</taxon>
        <taxon>Dikarya</taxon>
        <taxon>Basidiomycota</taxon>
        <taxon>Agaricomycotina</taxon>
        <taxon>Agaricomycetes</taxon>
        <taxon>Cantharellales</taxon>
        <taxon>Ceratobasidiaceae</taxon>
        <taxon>Rhizoctonia</taxon>
    </lineage>
</organism>
<gene>
    <name evidence="5" type="ORF">RDB_LOCUS45596</name>
</gene>
<protein>
    <recommendedName>
        <fullName evidence="7">4-hydroxy-2-oxoglutarate aldolase, mitochondrial</fullName>
    </recommendedName>
</protein>
<proteinExistence type="inferred from homology"/>
<reference evidence="5" key="1">
    <citation type="submission" date="2021-01" db="EMBL/GenBank/DDBJ databases">
        <authorList>
            <person name="Kaushik A."/>
        </authorList>
    </citation>
    <scope>NUCLEOTIDE SEQUENCE</scope>
    <source>
        <strain evidence="5">AG6-10EEA</strain>
    </source>
</reference>
<dbReference type="PANTHER" id="PTHR12128:SF66">
    <property type="entry name" value="4-HYDROXY-2-OXOGLUTARATE ALDOLASE, MITOCHONDRIAL"/>
    <property type="match status" value="1"/>
</dbReference>
<dbReference type="InterPro" id="IPR002220">
    <property type="entry name" value="DapA-like"/>
</dbReference>
<feature type="active site" description="Schiff-base intermediate with substrate" evidence="3">
    <location>
        <position position="178"/>
    </location>
</feature>
<dbReference type="Proteomes" id="UP000663853">
    <property type="component" value="Unassembled WGS sequence"/>
</dbReference>
<feature type="active site" description="Proton donor/acceptor" evidence="3">
    <location>
        <position position="149"/>
    </location>
</feature>
<keyword evidence="1 2" id="KW-0456">Lyase</keyword>
<dbReference type="PANTHER" id="PTHR12128">
    <property type="entry name" value="DIHYDRODIPICOLINATE SYNTHASE"/>
    <property type="match status" value="1"/>
</dbReference>
<name>A0A8H3GG03_9AGAM</name>
<evidence type="ECO:0000313" key="5">
    <source>
        <dbReference type="EMBL" id="CAE6447982.1"/>
    </source>
</evidence>
<dbReference type="InterPro" id="IPR013785">
    <property type="entry name" value="Aldolase_TIM"/>
</dbReference>
<dbReference type="AlphaFoldDB" id="A0A8H3GG03"/>
<accession>A0A8H3GG03</accession>
<dbReference type="Pfam" id="PF00701">
    <property type="entry name" value="DHDPS"/>
    <property type="match status" value="1"/>
</dbReference>
<evidence type="ECO:0008006" key="7">
    <source>
        <dbReference type="Google" id="ProtNLM"/>
    </source>
</evidence>
<dbReference type="GO" id="GO:0008840">
    <property type="term" value="F:4-hydroxy-tetrahydrodipicolinate synthase activity"/>
    <property type="evidence" value="ECO:0007669"/>
    <property type="project" value="TreeGrafter"/>
</dbReference>
<evidence type="ECO:0000313" key="6">
    <source>
        <dbReference type="Proteomes" id="UP000663853"/>
    </source>
</evidence>
<evidence type="ECO:0000256" key="1">
    <source>
        <dbReference type="ARBA" id="ARBA00023239"/>
    </source>
</evidence>
<sequence length="315" mass="33874">MSRVPPPGIYVPAVLFFDPNEDLDFASIKSHILRLADGGVTGILIQGSNGEAQHLSHTERSQTIRFARKTLDEAGYDGKSGKGRVVIMAGTGALSTRETKELCVEAAEAGAEFVLVLTPAVWPVMMTKEAILKFHRDVADASPVPVLIYNFPVVTAGIDLDSTILSELAQHPNIVGVKLSCGLVNKLHRLASSQPATSFAAFPGRADMLVPALVCGAPGAIAALPNIAPKAHVKAYELFNEGKLKEAMEIQTLLSHADWGITKIGGISGVKSFVCKYFEYGNNRPRGPLLAVDMVKTESVEGEWVRKLIEFEKTL</sequence>
<dbReference type="SUPFAM" id="SSF51569">
    <property type="entry name" value="Aldolase"/>
    <property type="match status" value="1"/>
</dbReference>
<dbReference type="PIRSF" id="PIRSF001365">
    <property type="entry name" value="DHDPS"/>
    <property type="match status" value="1"/>
</dbReference>
<dbReference type="CDD" id="cd00408">
    <property type="entry name" value="DHDPS-like"/>
    <property type="match status" value="1"/>
</dbReference>
<evidence type="ECO:0000256" key="3">
    <source>
        <dbReference type="PIRSR" id="PIRSR001365-1"/>
    </source>
</evidence>
<comment type="caution">
    <text evidence="5">The sequence shown here is derived from an EMBL/GenBank/DDBJ whole genome shotgun (WGS) entry which is preliminary data.</text>
</comment>